<accession>A0A6A6QIU8</accession>
<dbReference type="Proteomes" id="UP000799750">
    <property type="component" value="Unassembled WGS sequence"/>
</dbReference>
<protein>
    <submittedName>
        <fullName evidence="4">NAD(P)-binding protein</fullName>
    </submittedName>
</protein>
<dbReference type="GO" id="GO:0016491">
    <property type="term" value="F:oxidoreductase activity"/>
    <property type="evidence" value="ECO:0007669"/>
    <property type="project" value="UniProtKB-KW"/>
</dbReference>
<comment type="similarity">
    <text evidence="1">Belongs to the short-chain dehydrogenases/reductases (SDR) family.</text>
</comment>
<dbReference type="Pfam" id="PF00106">
    <property type="entry name" value="adh_short"/>
    <property type="match status" value="1"/>
</dbReference>
<dbReference type="InterPro" id="IPR002347">
    <property type="entry name" value="SDR_fam"/>
</dbReference>
<reference evidence="4" key="1">
    <citation type="journal article" date="2020" name="Stud. Mycol.">
        <title>101 Dothideomycetes genomes: a test case for predicting lifestyles and emergence of pathogens.</title>
        <authorList>
            <person name="Haridas S."/>
            <person name="Albert R."/>
            <person name="Binder M."/>
            <person name="Bloem J."/>
            <person name="Labutti K."/>
            <person name="Salamov A."/>
            <person name="Andreopoulos B."/>
            <person name="Baker S."/>
            <person name="Barry K."/>
            <person name="Bills G."/>
            <person name="Bluhm B."/>
            <person name="Cannon C."/>
            <person name="Castanera R."/>
            <person name="Culley D."/>
            <person name="Daum C."/>
            <person name="Ezra D."/>
            <person name="Gonzalez J."/>
            <person name="Henrissat B."/>
            <person name="Kuo A."/>
            <person name="Liang C."/>
            <person name="Lipzen A."/>
            <person name="Lutzoni F."/>
            <person name="Magnuson J."/>
            <person name="Mondo S."/>
            <person name="Nolan M."/>
            <person name="Ohm R."/>
            <person name="Pangilinan J."/>
            <person name="Park H.-J."/>
            <person name="Ramirez L."/>
            <person name="Alfaro M."/>
            <person name="Sun H."/>
            <person name="Tritt A."/>
            <person name="Yoshinaga Y."/>
            <person name="Zwiers L.-H."/>
            <person name="Turgeon B."/>
            <person name="Goodwin S."/>
            <person name="Spatafora J."/>
            <person name="Crous P."/>
            <person name="Grigoriev I."/>
        </authorList>
    </citation>
    <scope>NUCLEOTIDE SEQUENCE</scope>
    <source>
        <strain evidence="4">CBS 269.34</strain>
    </source>
</reference>
<evidence type="ECO:0000256" key="3">
    <source>
        <dbReference type="ARBA" id="ARBA00023002"/>
    </source>
</evidence>
<dbReference type="OrthoDB" id="191139at2759"/>
<dbReference type="AlphaFoldDB" id="A0A6A6QIU8"/>
<gene>
    <name evidence="4" type="ORF">BU16DRAFT_595145</name>
</gene>
<evidence type="ECO:0000256" key="2">
    <source>
        <dbReference type="ARBA" id="ARBA00022857"/>
    </source>
</evidence>
<evidence type="ECO:0000313" key="5">
    <source>
        <dbReference type="Proteomes" id="UP000799750"/>
    </source>
</evidence>
<name>A0A6A6QIU8_9PEZI</name>
<keyword evidence="3" id="KW-0560">Oxidoreductase</keyword>
<dbReference type="PANTHER" id="PTHR24320">
    <property type="entry name" value="RETINOL DEHYDROGENASE"/>
    <property type="match status" value="1"/>
</dbReference>
<dbReference type="EMBL" id="MU004195">
    <property type="protein sequence ID" value="KAF2491900.1"/>
    <property type="molecule type" value="Genomic_DNA"/>
</dbReference>
<evidence type="ECO:0000313" key="4">
    <source>
        <dbReference type="EMBL" id="KAF2491900.1"/>
    </source>
</evidence>
<keyword evidence="5" id="KW-1185">Reference proteome</keyword>
<dbReference type="Gene3D" id="3.40.50.720">
    <property type="entry name" value="NAD(P)-binding Rossmann-like Domain"/>
    <property type="match status" value="1"/>
</dbReference>
<proteinExistence type="inferred from homology"/>
<dbReference type="PANTHER" id="PTHR24320:SF236">
    <property type="entry name" value="SHORT-CHAIN DEHYDROGENASE-RELATED"/>
    <property type="match status" value="1"/>
</dbReference>
<dbReference type="PRINTS" id="PR00081">
    <property type="entry name" value="GDHRDH"/>
</dbReference>
<dbReference type="InterPro" id="IPR036291">
    <property type="entry name" value="NAD(P)-bd_dom_sf"/>
</dbReference>
<dbReference type="SUPFAM" id="SSF51735">
    <property type="entry name" value="NAD(P)-binding Rossmann-fold domains"/>
    <property type="match status" value="1"/>
</dbReference>
<organism evidence="4 5">
    <name type="scientific">Lophium mytilinum</name>
    <dbReference type="NCBI Taxonomy" id="390894"/>
    <lineage>
        <taxon>Eukaryota</taxon>
        <taxon>Fungi</taxon>
        <taxon>Dikarya</taxon>
        <taxon>Ascomycota</taxon>
        <taxon>Pezizomycotina</taxon>
        <taxon>Dothideomycetes</taxon>
        <taxon>Pleosporomycetidae</taxon>
        <taxon>Mytilinidiales</taxon>
        <taxon>Mytilinidiaceae</taxon>
        <taxon>Lophium</taxon>
    </lineage>
</organism>
<keyword evidence="2" id="KW-0521">NADP</keyword>
<evidence type="ECO:0000256" key="1">
    <source>
        <dbReference type="ARBA" id="ARBA00006484"/>
    </source>
</evidence>
<sequence length="332" mass="35927">MGATSSQISQFFPPKPKFTDNDVPSLEGNVYIVTGSNTGVGKQLAQMLYSKNAKVYIAARSQEKAEAAIRDIKQAAPNSEGSLVFLHLDLNDLTTIKASADKFLAAETKLHVLFNNAGVMNPQPDAPKTAQGYEIHIGVNCVAPFLFTKLLTPILVATAKTETPGTVRVVWVSSQGTELIGLKSIGLSLDNLDYHIPTEGQVKYALSKTGNWLQGVECAKRYRADGVVSVPLNPGNLSSDLGKHLGRVFKFFVGLVTYPPKNGAWTELYAGVSPDITLENSGCYVVPWGRISPIRKDLVAATKTEAEGGNGNAAKFWDWTEEQIKPYLSPQN</sequence>